<name>A0A0R2KWV3_9LACO</name>
<sequence>MTELLVQHVDQSFDGKQILNDVSLSVKTNEIVSILGVSGIGKTTLFNVIAGITHPLDGTVVFNGNDITGEAGHLGYMLQKDLLLPFRTIMNNVILPDLVKGISKKDAIKRATPLFEFFGLSGYENKYPNELSGGMRQRAALLRTFLSTKDLTLLDEPFSALDELTKRGIYRWYTDISRQMQNSTLLITHSVDEAITLSDRIYILSGKPATISHEIKITSEERNKPDFELTSDFIKYKKEILNILNV</sequence>
<dbReference type="GO" id="GO:0005524">
    <property type="term" value="F:ATP binding"/>
    <property type="evidence" value="ECO:0007669"/>
    <property type="project" value="UniProtKB-KW"/>
</dbReference>
<dbReference type="InterPro" id="IPR003593">
    <property type="entry name" value="AAA+_ATPase"/>
</dbReference>
<dbReference type="CDD" id="cd03293">
    <property type="entry name" value="ABC_NrtD_SsuB_transporters"/>
    <property type="match status" value="1"/>
</dbReference>
<dbReference type="Gene3D" id="3.40.50.300">
    <property type="entry name" value="P-loop containing nucleotide triphosphate hydrolases"/>
    <property type="match status" value="1"/>
</dbReference>
<dbReference type="Pfam" id="PF00005">
    <property type="entry name" value="ABC_tran"/>
    <property type="match status" value="1"/>
</dbReference>
<dbReference type="PANTHER" id="PTHR42788">
    <property type="entry name" value="TAURINE IMPORT ATP-BINDING PROTEIN-RELATED"/>
    <property type="match status" value="1"/>
</dbReference>
<dbReference type="RefSeq" id="WP_057802784.1">
    <property type="nucleotide sequence ID" value="NZ_JQBX01000009.1"/>
</dbReference>
<dbReference type="PROSITE" id="PS00211">
    <property type="entry name" value="ABC_TRANSPORTER_1"/>
    <property type="match status" value="1"/>
</dbReference>
<dbReference type="Proteomes" id="UP000051859">
    <property type="component" value="Unassembled WGS sequence"/>
</dbReference>
<dbReference type="InterPro" id="IPR027417">
    <property type="entry name" value="P-loop_NTPase"/>
</dbReference>
<keyword evidence="6" id="KW-1185">Reference proteome</keyword>
<keyword evidence="3" id="KW-0067">ATP-binding</keyword>
<dbReference type="PANTHER" id="PTHR42788:SF2">
    <property type="entry name" value="ABC TRANSPORTER ATP-BINDING PROTEIN"/>
    <property type="match status" value="1"/>
</dbReference>
<dbReference type="SUPFAM" id="SSF52540">
    <property type="entry name" value="P-loop containing nucleoside triphosphate hydrolases"/>
    <property type="match status" value="1"/>
</dbReference>
<dbReference type="AlphaFoldDB" id="A0A0R2KWV3"/>
<evidence type="ECO:0000313" key="5">
    <source>
        <dbReference type="EMBL" id="KRN93921.1"/>
    </source>
</evidence>
<feature type="domain" description="ABC transporter" evidence="4">
    <location>
        <begin position="4"/>
        <end position="231"/>
    </location>
</feature>
<evidence type="ECO:0000256" key="1">
    <source>
        <dbReference type="ARBA" id="ARBA00022448"/>
    </source>
</evidence>
<organism evidence="5 6">
    <name type="scientific">Pediococcus stilesii</name>
    <dbReference type="NCBI Taxonomy" id="331679"/>
    <lineage>
        <taxon>Bacteria</taxon>
        <taxon>Bacillati</taxon>
        <taxon>Bacillota</taxon>
        <taxon>Bacilli</taxon>
        <taxon>Lactobacillales</taxon>
        <taxon>Lactobacillaceae</taxon>
        <taxon>Pediococcus</taxon>
    </lineage>
</organism>
<dbReference type="GO" id="GO:0016887">
    <property type="term" value="F:ATP hydrolysis activity"/>
    <property type="evidence" value="ECO:0007669"/>
    <property type="project" value="InterPro"/>
</dbReference>
<dbReference type="SMART" id="SM00382">
    <property type="entry name" value="AAA"/>
    <property type="match status" value="1"/>
</dbReference>
<dbReference type="STRING" id="331679.IV81_GL001779"/>
<accession>A0A0R2KWV3</accession>
<keyword evidence="1" id="KW-0813">Transport</keyword>
<evidence type="ECO:0000256" key="2">
    <source>
        <dbReference type="ARBA" id="ARBA00022741"/>
    </source>
</evidence>
<dbReference type="PROSITE" id="PS50893">
    <property type="entry name" value="ABC_TRANSPORTER_2"/>
    <property type="match status" value="1"/>
</dbReference>
<dbReference type="PATRIC" id="fig|331679.3.peg.1815"/>
<evidence type="ECO:0000259" key="4">
    <source>
        <dbReference type="PROSITE" id="PS50893"/>
    </source>
</evidence>
<dbReference type="InterPro" id="IPR003439">
    <property type="entry name" value="ABC_transporter-like_ATP-bd"/>
</dbReference>
<keyword evidence="2" id="KW-0547">Nucleotide-binding</keyword>
<dbReference type="InterPro" id="IPR050166">
    <property type="entry name" value="ABC_transporter_ATP-bind"/>
</dbReference>
<comment type="caution">
    <text evidence="5">The sequence shown here is derived from an EMBL/GenBank/DDBJ whole genome shotgun (WGS) entry which is preliminary data.</text>
</comment>
<protein>
    <submittedName>
        <fullName evidence="5">Peptide ABC transporter ATPase</fullName>
    </submittedName>
</protein>
<dbReference type="InterPro" id="IPR017871">
    <property type="entry name" value="ABC_transporter-like_CS"/>
</dbReference>
<dbReference type="EMBL" id="JQBX01000009">
    <property type="protein sequence ID" value="KRN93921.1"/>
    <property type="molecule type" value="Genomic_DNA"/>
</dbReference>
<reference evidence="5 6" key="1">
    <citation type="journal article" date="2015" name="Genome Announc.">
        <title>Expanding the biotechnology potential of lactobacilli through comparative genomics of 213 strains and associated genera.</title>
        <authorList>
            <person name="Sun Z."/>
            <person name="Harris H.M."/>
            <person name="McCann A."/>
            <person name="Guo C."/>
            <person name="Argimon S."/>
            <person name="Zhang W."/>
            <person name="Yang X."/>
            <person name="Jeffery I.B."/>
            <person name="Cooney J.C."/>
            <person name="Kagawa T.F."/>
            <person name="Liu W."/>
            <person name="Song Y."/>
            <person name="Salvetti E."/>
            <person name="Wrobel A."/>
            <person name="Rasinkangas P."/>
            <person name="Parkhill J."/>
            <person name="Rea M.C."/>
            <person name="O'Sullivan O."/>
            <person name="Ritari J."/>
            <person name="Douillard F.P."/>
            <person name="Paul Ross R."/>
            <person name="Yang R."/>
            <person name="Briner A.E."/>
            <person name="Felis G.E."/>
            <person name="de Vos W.M."/>
            <person name="Barrangou R."/>
            <person name="Klaenhammer T.R."/>
            <person name="Caufield P.W."/>
            <person name="Cui Y."/>
            <person name="Zhang H."/>
            <person name="O'Toole P.W."/>
        </authorList>
    </citation>
    <scope>NUCLEOTIDE SEQUENCE [LARGE SCALE GENOMIC DNA]</scope>
    <source>
        <strain evidence="5 6">DSM 18001</strain>
    </source>
</reference>
<evidence type="ECO:0000313" key="6">
    <source>
        <dbReference type="Proteomes" id="UP000051859"/>
    </source>
</evidence>
<proteinExistence type="predicted"/>
<evidence type="ECO:0000256" key="3">
    <source>
        <dbReference type="ARBA" id="ARBA00022840"/>
    </source>
</evidence>
<gene>
    <name evidence="5" type="ORF">IV81_GL001779</name>
</gene>